<protein>
    <submittedName>
        <fullName evidence="1">Uncharacterized protein</fullName>
    </submittedName>
</protein>
<dbReference type="PANTHER" id="PTHR45581">
    <property type="entry name" value="PROTEIN CBG10435"/>
    <property type="match status" value="1"/>
</dbReference>
<evidence type="ECO:0000313" key="1">
    <source>
        <dbReference type="EnsemblMetazoa" id="PPA37878.1"/>
    </source>
</evidence>
<proteinExistence type="predicted"/>
<dbReference type="Proteomes" id="UP000005239">
    <property type="component" value="Unassembled WGS sequence"/>
</dbReference>
<dbReference type="PANTHER" id="PTHR45581:SF3">
    <property type="entry name" value="METHYLTRANSFERASE DOMAIN-CONTAINING PROTEIN"/>
    <property type="match status" value="1"/>
</dbReference>
<reference evidence="2" key="1">
    <citation type="journal article" date="2008" name="Nat. Genet.">
        <title>The Pristionchus pacificus genome provides a unique perspective on nematode lifestyle and parasitism.</title>
        <authorList>
            <person name="Dieterich C."/>
            <person name="Clifton S.W."/>
            <person name="Schuster L.N."/>
            <person name="Chinwalla A."/>
            <person name="Delehaunty K."/>
            <person name="Dinkelacker I."/>
            <person name="Fulton L."/>
            <person name="Fulton R."/>
            <person name="Godfrey J."/>
            <person name="Minx P."/>
            <person name="Mitreva M."/>
            <person name="Roeseler W."/>
            <person name="Tian H."/>
            <person name="Witte H."/>
            <person name="Yang S.P."/>
            <person name="Wilson R.K."/>
            <person name="Sommer R.J."/>
        </authorList>
    </citation>
    <scope>NUCLEOTIDE SEQUENCE [LARGE SCALE GENOMIC DNA]</scope>
    <source>
        <strain evidence="2">PS312</strain>
    </source>
</reference>
<evidence type="ECO:0000313" key="2">
    <source>
        <dbReference type="Proteomes" id="UP000005239"/>
    </source>
</evidence>
<gene>
    <name evidence="1" type="primary">WBGene00276247</name>
</gene>
<name>A0A2A6CS81_PRIPA</name>
<dbReference type="AlphaFoldDB" id="A0A2A6CS81"/>
<dbReference type="EnsemblMetazoa" id="PPA37878.1">
    <property type="protein sequence ID" value="PPA37878.1"/>
    <property type="gene ID" value="WBGene00276247"/>
</dbReference>
<sequence>MWFTRYGAGWIHMWGDNPAQVKYLGVGYVSQRSVCGASIPMRLYSCALSQDLMYGTNLEWNTFYKGRVWNGNQPYFYLWPTKKGVLG</sequence>
<organism evidence="1 2">
    <name type="scientific">Pristionchus pacificus</name>
    <name type="common">Parasitic nematode worm</name>
    <dbReference type="NCBI Taxonomy" id="54126"/>
    <lineage>
        <taxon>Eukaryota</taxon>
        <taxon>Metazoa</taxon>
        <taxon>Ecdysozoa</taxon>
        <taxon>Nematoda</taxon>
        <taxon>Chromadorea</taxon>
        <taxon>Rhabditida</taxon>
        <taxon>Rhabditina</taxon>
        <taxon>Diplogasteromorpha</taxon>
        <taxon>Diplogasteroidea</taxon>
        <taxon>Neodiplogasteridae</taxon>
        <taxon>Pristionchus</taxon>
    </lineage>
</organism>
<accession>A0A2A6CS81</accession>
<keyword evidence="2" id="KW-1185">Reference proteome</keyword>
<accession>A0A8R1Z0C7</accession>
<reference evidence="1" key="2">
    <citation type="submission" date="2022-06" db="UniProtKB">
        <authorList>
            <consortium name="EnsemblMetazoa"/>
        </authorList>
    </citation>
    <scope>IDENTIFICATION</scope>
    <source>
        <strain evidence="1">PS312</strain>
    </source>
</reference>